<sequence length="129" mass="14865">MFTLLYRAIFHPPSANSSVGDKDIYWLQFYHNYEQWYQGVAAAILSVDSGIPIPLNYSLDSLKVPSERFVVFAKILQNNEPPLQISDDISYDLFISRLQSELLNIDDPTVYFYKNRSTKDSANQHHNSS</sequence>
<accession>A0AAN8MU33</accession>
<dbReference type="Proteomes" id="UP001313282">
    <property type="component" value="Unassembled WGS sequence"/>
</dbReference>
<name>A0AAN8MU33_9PEZI</name>
<gene>
    <name evidence="1" type="ORF">TWF718_009667</name>
</gene>
<keyword evidence="2" id="KW-1185">Reference proteome</keyword>
<organism evidence="1 2">
    <name type="scientific">Orbilia javanica</name>
    <dbReference type="NCBI Taxonomy" id="47235"/>
    <lineage>
        <taxon>Eukaryota</taxon>
        <taxon>Fungi</taxon>
        <taxon>Dikarya</taxon>
        <taxon>Ascomycota</taxon>
        <taxon>Pezizomycotina</taxon>
        <taxon>Orbiliomycetes</taxon>
        <taxon>Orbiliales</taxon>
        <taxon>Orbiliaceae</taxon>
        <taxon>Orbilia</taxon>
    </lineage>
</organism>
<dbReference type="EMBL" id="JAVHNR010000007">
    <property type="protein sequence ID" value="KAK6336878.1"/>
    <property type="molecule type" value="Genomic_DNA"/>
</dbReference>
<protein>
    <submittedName>
        <fullName evidence="1">Uncharacterized protein</fullName>
    </submittedName>
</protein>
<comment type="caution">
    <text evidence="1">The sequence shown here is derived from an EMBL/GenBank/DDBJ whole genome shotgun (WGS) entry which is preliminary data.</text>
</comment>
<proteinExistence type="predicted"/>
<reference evidence="1 2" key="1">
    <citation type="submission" date="2019-10" db="EMBL/GenBank/DDBJ databases">
        <authorList>
            <person name="Palmer J.M."/>
        </authorList>
    </citation>
    <scope>NUCLEOTIDE SEQUENCE [LARGE SCALE GENOMIC DNA]</scope>
    <source>
        <strain evidence="1 2">TWF718</strain>
    </source>
</reference>
<evidence type="ECO:0000313" key="2">
    <source>
        <dbReference type="Proteomes" id="UP001313282"/>
    </source>
</evidence>
<evidence type="ECO:0000313" key="1">
    <source>
        <dbReference type="EMBL" id="KAK6336878.1"/>
    </source>
</evidence>
<dbReference type="AlphaFoldDB" id="A0AAN8MU33"/>